<gene>
    <name evidence="1" type="ORF">HERILL_LOCUS15462</name>
</gene>
<dbReference type="Proteomes" id="UP000594454">
    <property type="component" value="Chromosome 6"/>
</dbReference>
<dbReference type="EMBL" id="LR899014">
    <property type="protein sequence ID" value="CAD7093160.1"/>
    <property type="molecule type" value="Genomic_DNA"/>
</dbReference>
<dbReference type="InParanoid" id="A0A7R8V7Y9"/>
<name>A0A7R8V7Y9_HERIL</name>
<dbReference type="AlphaFoldDB" id="A0A7R8V7Y9"/>
<sequence>MEIDADYSFASTGGNYYNDYSDKRSGDVELRGSKLYKTCDCIKRNGLQMDCQRTECIGRSCGMSPGASCNPGASARRLADHVMGKGGQLFYPHNTAVGMQDVCVPEANLRGVAAQYSMGGVGDGNYIQPDAMNYHNNYGGPAEAYTQFMPPPQAAPYGACLPSGEVAGANQFADYGPTNIAQMSGMPFGDYAQG</sequence>
<dbReference type="OrthoDB" id="6611808at2759"/>
<evidence type="ECO:0000313" key="1">
    <source>
        <dbReference type="EMBL" id="CAD7093160.1"/>
    </source>
</evidence>
<protein>
    <submittedName>
        <fullName evidence="1">Uncharacterized protein</fullName>
    </submittedName>
</protein>
<keyword evidence="2" id="KW-1185">Reference proteome</keyword>
<evidence type="ECO:0000313" key="2">
    <source>
        <dbReference type="Proteomes" id="UP000594454"/>
    </source>
</evidence>
<proteinExistence type="predicted"/>
<accession>A0A7R8V7Y9</accession>
<organism evidence="1 2">
    <name type="scientific">Hermetia illucens</name>
    <name type="common">Black soldier fly</name>
    <dbReference type="NCBI Taxonomy" id="343691"/>
    <lineage>
        <taxon>Eukaryota</taxon>
        <taxon>Metazoa</taxon>
        <taxon>Ecdysozoa</taxon>
        <taxon>Arthropoda</taxon>
        <taxon>Hexapoda</taxon>
        <taxon>Insecta</taxon>
        <taxon>Pterygota</taxon>
        <taxon>Neoptera</taxon>
        <taxon>Endopterygota</taxon>
        <taxon>Diptera</taxon>
        <taxon>Brachycera</taxon>
        <taxon>Stratiomyomorpha</taxon>
        <taxon>Stratiomyidae</taxon>
        <taxon>Hermetiinae</taxon>
        <taxon>Hermetia</taxon>
    </lineage>
</organism>
<reference evidence="1 2" key="1">
    <citation type="submission" date="2020-11" db="EMBL/GenBank/DDBJ databases">
        <authorList>
            <person name="Wallbank WR R."/>
            <person name="Pardo Diaz C."/>
            <person name="Kozak K."/>
            <person name="Martin S."/>
            <person name="Jiggins C."/>
            <person name="Moest M."/>
            <person name="Warren A I."/>
            <person name="Generalovic N T."/>
            <person name="Byers J.R.P. K."/>
            <person name="Montejo-Kovacevich G."/>
            <person name="Yen C E."/>
        </authorList>
    </citation>
    <scope>NUCLEOTIDE SEQUENCE [LARGE SCALE GENOMIC DNA]</scope>
</reference>